<dbReference type="AlphaFoldDB" id="A0A699U728"/>
<feature type="compositionally biased region" description="Basic and acidic residues" evidence="1">
    <location>
        <begin position="69"/>
        <end position="86"/>
    </location>
</feature>
<reference evidence="2" key="1">
    <citation type="journal article" date="2019" name="Sci. Rep.">
        <title>Draft genome of Tanacetum cinerariifolium, the natural source of mosquito coil.</title>
        <authorList>
            <person name="Yamashiro T."/>
            <person name="Shiraishi A."/>
            <person name="Satake H."/>
            <person name="Nakayama K."/>
        </authorList>
    </citation>
    <scope>NUCLEOTIDE SEQUENCE</scope>
</reference>
<comment type="caution">
    <text evidence="2">The sequence shown here is derived from an EMBL/GenBank/DDBJ whole genome shotgun (WGS) entry which is preliminary data.</text>
</comment>
<sequence>RDREDKDKDEHPPARSDQGLKKQKTSKDAEPLKEESVFETANIEMPQNQGGDLGNTDDQPNVKVASKSDWFKKPERPSTPDRDWNDKNLLILDHLRLGSAKLLK</sequence>
<gene>
    <name evidence="2" type="ORF">Tci_889732</name>
</gene>
<accession>A0A699U728</accession>
<feature type="compositionally biased region" description="Basic and acidic residues" evidence="1">
    <location>
        <begin position="1"/>
        <end position="36"/>
    </location>
</feature>
<evidence type="ECO:0000313" key="2">
    <source>
        <dbReference type="EMBL" id="GFD17763.1"/>
    </source>
</evidence>
<evidence type="ECO:0000256" key="1">
    <source>
        <dbReference type="SAM" id="MobiDB-lite"/>
    </source>
</evidence>
<dbReference type="EMBL" id="BKCJ011302678">
    <property type="protein sequence ID" value="GFD17763.1"/>
    <property type="molecule type" value="Genomic_DNA"/>
</dbReference>
<feature type="non-terminal residue" evidence="2">
    <location>
        <position position="104"/>
    </location>
</feature>
<protein>
    <submittedName>
        <fullName evidence="2">Uncharacterized protein</fullName>
    </submittedName>
</protein>
<name>A0A699U728_TANCI</name>
<feature type="region of interest" description="Disordered" evidence="1">
    <location>
        <begin position="1"/>
        <end position="87"/>
    </location>
</feature>
<proteinExistence type="predicted"/>
<organism evidence="2">
    <name type="scientific">Tanacetum cinerariifolium</name>
    <name type="common">Dalmatian daisy</name>
    <name type="synonym">Chrysanthemum cinerariifolium</name>
    <dbReference type="NCBI Taxonomy" id="118510"/>
    <lineage>
        <taxon>Eukaryota</taxon>
        <taxon>Viridiplantae</taxon>
        <taxon>Streptophyta</taxon>
        <taxon>Embryophyta</taxon>
        <taxon>Tracheophyta</taxon>
        <taxon>Spermatophyta</taxon>
        <taxon>Magnoliopsida</taxon>
        <taxon>eudicotyledons</taxon>
        <taxon>Gunneridae</taxon>
        <taxon>Pentapetalae</taxon>
        <taxon>asterids</taxon>
        <taxon>campanulids</taxon>
        <taxon>Asterales</taxon>
        <taxon>Asteraceae</taxon>
        <taxon>Asteroideae</taxon>
        <taxon>Anthemideae</taxon>
        <taxon>Anthemidinae</taxon>
        <taxon>Tanacetum</taxon>
    </lineage>
</organism>
<feature type="non-terminal residue" evidence="2">
    <location>
        <position position="1"/>
    </location>
</feature>